<dbReference type="OrthoDB" id="13900at2"/>
<dbReference type="EMBL" id="VAUV01000001">
    <property type="protein sequence ID" value="TLD72576.1"/>
    <property type="molecule type" value="Genomic_DNA"/>
</dbReference>
<dbReference type="SUPFAM" id="SSF88723">
    <property type="entry name" value="PIN domain-like"/>
    <property type="match status" value="1"/>
</dbReference>
<dbReference type="AlphaFoldDB" id="A0A5R8KJT0"/>
<keyword evidence="3" id="KW-1185">Reference proteome</keyword>
<feature type="domain" description="PIN" evidence="1">
    <location>
        <begin position="3"/>
        <end position="118"/>
    </location>
</feature>
<reference evidence="2 3" key="1">
    <citation type="submission" date="2019-05" db="EMBL/GenBank/DDBJ databases">
        <title>Verrucobacter flavum gen. nov., sp. nov. a new member of the family Verrucomicrobiaceae.</title>
        <authorList>
            <person name="Szuroczki S."/>
            <person name="Abbaszade G."/>
            <person name="Szabo A."/>
            <person name="Felfoldi T."/>
            <person name="Schumann P."/>
            <person name="Boka K."/>
            <person name="Keki Z."/>
            <person name="Toumi M."/>
            <person name="Toth E."/>
        </authorList>
    </citation>
    <scope>NUCLEOTIDE SEQUENCE [LARGE SCALE GENOMIC DNA]</scope>
    <source>
        <strain evidence="2 3">MG-N-17</strain>
    </source>
</reference>
<dbReference type="RefSeq" id="WP_138084199.1">
    <property type="nucleotide sequence ID" value="NZ_VAUV01000001.1"/>
</dbReference>
<evidence type="ECO:0000313" key="3">
    <source>
        <dbReference type="Proteomes" id="UP000306196"/>
    </source>
</evidence>
<dbReference type="CDD" id="cd18692">
    <property type="entry name" value="PIN_VapC-like"/>
    <property type="match status" value="1"/>
</dbReference>
<evidence type="ECO:0000259" key="1">
    <source>
        <dbReference type="Pfam" id="PF01850"/>
    </source>
</evidence>
<dbReference type="Proteomes" id="UP000306196">
    <property type="component" value="Unassembled WGS sequence"/>
</dbReference>
<dbReference type="InterPro" id="IPR002716">
    <property type="entry name" value="PIN_dom"/>
</dbReference>
<sequence length="137" mass="15686">MRFVDTNILIYSLDLEPAQPGKTAIAQDILRQTDIALSVQVLQEFYVQATHPRRPESLPHDLAERLIQKWLRFRIQENTVAVLQSALRLKQRFQTFYWDAAILAAAKAARCHQLLSEDLNHGQDYDGVVVVNPFLSS</sequence>
<gene>
    <name evidence="2" type="ORF">FEM03_00430</name>
</gene>
<accession>A0A5R8KJT0</accession>
<protein>
    <submittedName>
        <fullName evidence="2">PIN domain-containing protein</fullName>
    </submittedName>
</protein>
<comment type="caution">
    <text evidence="2">The sequence shown here is derived from an EMBL/GenBank/DDBJ whole genome shotgun (WGS) entry which is preliminary data.</text>
</comment>
<evidence type="ECO:0000313" key="2">
    <source>
        <dbReference type="EMBL" id="TLD72576.1"/>
    </source>
</evidence>
<dbReference type="Gene3D" id="3.40.50.1010">
    <property type="entry name" value="5'-nuclease"/>
    <property type="match status" value="1"/>
</dbReference>
<proteinExistence type="predicted"/>
<organism evidence="2 3">
    <name type="scientific">Phragmitibacter flavus</name>
    <dbReference type="NCBI Taxonomy" id="2576071"/>
    <lineage>
        <taxon>Bacteria</taxon>
        <taxon>Pseudomonadati</taxon>
        <taxon>Verrucomicrobiota</taxon>
        <taxon>Verrucomicrobiia</taxon>
        <taxon>Verrucomicrobiales</taxon>
        <taxon>Verrucomicrobiaceae</taxon>
        <taxon>Phragmitibacter</taxon>
    </lineage>
</organism>
<dbReference type="Pfam" id="PF01850">
    <property type="entry name" value="PIN"/>
    <property type="match status" value="1"/>
</dbReference>
<name>A0A5R8KJT0_9BACT</name>
<dbReference type="InterPro" id="IPR029060">
    <property type="entry name" value="PIN-like_dom_sf"/>
</dbReference>